<evidence type="ECO:0000256" key="1">
    <source>
        <dbReference type="ARBA" id="ARBA00022603"/>
    </source>
</evidence>
<dbReference type="Proteomes" id="UP001472866">
    <property type="component" value="Chromosome 01"/>
</dbReference>
<dbReference type="AlphaFoldDB" id="A0AAX4NZ17"/>
<dbReference type="SUPFAM" id="SSF81822">
    <property type="entry name" value="RuBisCo LSMT C-terminal, substrate-binding domain"/>
    <property type="match status" value="1"/>
</dbReference>
<dbReference type="InterPro" id="IPR036464">
    <property type="entry name" value="Rubisco_LSMT_subst-bd_sf"/>
</dbReference>
<dbReference type="GO" id="GO:0032259">
    <property type="term" value="P:methylation"/>
    <property type="evidence" value="ECO:0007669"/>
    <property type="project" value="UniProtKB-KW"/>
</dbReference>
<keyword evidence="2" id="KW-0808">Transferase</keyword>
<dbReference type="Gene3D" id="3.90.1420.10">
    <property type="entry name" value="Rubisco LSMT, substrate-binding domain"/>
    <property type="match status" value="1"/>
</dbReference>
<keyword evidence="3" id="KW-0949">S-adenosyl-L-methionine</keyword>
<dbReference type="GO" id="GO:0016279">
    <property type="term" value="F:protein-lysine N-methyltransferase activity"/>
    <property type="evidence" value="ECO:0007669"/>
    <property type="project" value="TreeGrafter"/>
</dbReference>
<evidence type="ECO:0000256" key="2">
    <source>
        <dbReference type="ARBA" id="ARBA00022679"/>
    </source>
</evidence>
<keyword evidence="5" id="KW-1185">Reference proteome</keyword>
<evidence type="ECO:0000313" key="5">
    <source>
        <dbReference type="Proteomes" id="UP001472866"/>
    </source>
</evidence>
<organism evidence="4 5">
    <name type="scientific">Chloropicon roscoffensis</name>
    <dbReference type="NCBI Taxonomy" id="1461544"/>
    <lineage>
        <taxon>Eukaryota</taxon>
        <taxon>Viridiplantae</taxon>
        <taxon>Chlorophyta</taxon>
        <taxon>Chloropicophyceae</taxon>
        <taxon>Chloropicales</taxon>
        <taxon>Chloropicaceae</taxon>
        <taxon>Chloropicon</taxon>
    </lineage>
</organism>
<dbReference type="PANTHER" id="PTHR13271">
    <property type="entry name" value="UNCHARACTERIZED PUTATIVE METHYLTRANSFERASE"/>
    <property type="match status" value="1"/>
</dbReference>
<sequence>MEDGERSGPALFNALRDWVLERGGGVDGGVELIETPCSRTLAASRPYEKGETLIELPFSAALGLRTALQALFAAEKEGEAGLVRGSLSEFLSFCETSNRVRHSTISLLVALQICHGAIHDESPLRRYTRLLPAPPRSEGSTLSGSVCGPLLIHPLLFEEELKELQSEDFRASLLRERELLRFIYDNAINSEVLGFEDFVWAIAITRSRSLDLSLHLERGSQGQESFTCMLPIIDLCDHSGQASCSLRCHVTGGSVDSIELFAHRALCTGDALTIDYGHRGLRDFFRVYGFTPAEAECRAEVFEDSTFRPLESVLVSGERGGSFFSLRRVLLLSSLPSVVQPSRGDSVKGILDRALAEKSLLLDAEGCGCLYEVGDESPRSANFRGCPRVLVGGAVTEGLSCDGAGEEEAAVSRVLDYLAGLSRRMPTTLDEDRELLRSKLNPIMGAILRYRVARKALLRDLMDDLQGALQLLRCV</sequence>
<name>A0AAX4NZ17_9CHLO</name>
<reference evidence="4 5" key="1">
    <citation type="submission" date="2024-03" db="EMBL/GenBank/DDBJ databases">
        <title>Complete genome sequence of the green alga Chloropicon roscoffensis RCC1871.</title>
        <authorList>
            <person name="Lemieux C."/>
            <person name="Pombert J.-F."/>
            <person name="Otis C."/>
            <person name="Turmel M."/>
        </authorList>
    </citation>
    <scope>NUCLEOTIDE SEQUENCE [LARGE SCALE GENOMIC DNA]</scope>
    <source>
        <strain evidence="4 5">RCC1871</strain>
    </source>
</reference>
<evidence type="ECO:0000313" key="4">
    <source>
        <dbReference type="EMBL" id="WZN59073.1"/>
    </source>
</evidence>
<dbReference type="EMBL" id="CP151501">
    <property type="protein sequence ID" value="WZN59073.1"/>
    <property type="molecule type" value="Genomic_DNA"/>
</dbReference>
<dbReference type="Gene3D" id="3.90.1410.10">
    <property type="entry name" value="set domain protein methyltransferase, domain 1"/>
    <property type="match status" value="1"/>
</dbReference>
<dbReference type="SUPFAM" id="SSF82199">
    <property type="entry name" value="SET domain"/>
    <property type="match status" value="1"/>
</dbReference>
<dbReference type="CDD" id="cd10527">
    <property type="entry name" value="SET_LSMT"/>
    <property type="match status" value="1"/>
</dbReference>
<evidence type="ECO:0000256" key="3">
    <source>
        <dbReference type="ARBA" id="ARBA00022691"/>
    </source>
</evidence>
<accession>A0AAX4NZ17</accession>
<dbReference type="InterPro" id="IPR050600">
    <property type="entry name" value="SETD3_SETD6_MTase"/>
</dbReference>
<gene>
    <name evidence="4" type="ORF">HKI87_01g05980</name>
</gene>
<protein>
    <submittedName>
        <fullName evidence="4">Rubis-subs-bind domain-containing protein</fullName>
    </submittedName>
</protein>
<proteinExistence type="predicted"/>
<dbReference type="PANTHER" id="PTHR13271:SF140">
    <property type="entry name" value="SET DOMAIN-CONTAINING PROTEIN"/>
    <property type="match status" value="1"/>
</dbReference>
<keyword evidence="1" id="KW-0489">Methyltransferase</keyword>
<dbReference type="InterPro" id="IPR046341">
    <property type="entry name" value="SET_dom_sf"/>
</dbReference>